<dbReference type="PROSITE" id="PS51257">
    <property type="entry name" value="PROKAR_LIPOPROTEIN"/>
    <property type="match status" value="1"/>
</dbReference>
<dbReference type="Proteomes" id="UP001595755">
    <property type="component" value="Unassembled WGS sequence"/>
</dbReference>
<name>A0ABV8S620_9BACL</name>
<evidence type="ECO:0008006" key="5">
    <source>
        <dbReference type="Google" id="ProtNLM"/>
    </source>
</evidence>
<sequence>MKKVWVVAIAIALLTAGCSSNSGDKDNKASSSVEASSTPSQSPEASSSPEASKSPEASAAPGEEEVNIVFPASLNQNGEVEGMTAEVKEAGATNIVTNGDGSVTATISQKNLDKLLEKYHSELMTMIEGVHSEENASSIKDLTYDEDTFQEYDITVDKAAYTSADSMDGLVIFGLAMQSMMYQIYSGVEETDLKVTFNLIDESTGEIFDTTVLPEAAPAQ</sequence>
<evidence type="ECO:0000256" key="2">
    <source>
        <dbReference type="SAM" id="SignalP"/>
    </source>
</evidence>
<keyword evidence="4" id="KW-1185">Reference proteome</keyword>
<comment type="caution">
    <text evidence="3">The sequence shown here is derived from an EMBL/GenBank/DDBJ whole genome shotgun (WGS) entry which is preliminary data.</text>
</comment>
<accession>A0ABV8S620</accession>
<protein>
    <recommendedName>
        <fullName evidence="5">Antigen I/II N-terminal domain-containing protein</fullName>
    </recommendedName>
</protein>
<organism evidence="3 4">
    <name type="scientific">Cohnella boryungensis</name>
    <dbReference type="NCBI Taxonomy" id="768479"/>
    <lineage>
        <taxon>Bacteria</taxon>
        <taxon>Bacillati</taxon>
        <taxon>Bacillota</taxon>
        <taxon>Bacilli</taxon>
        <taxon>Bacillales</taxon>
        <taxon>Paenibacillaceae</taxon>
        <taxon>Cohnella</taxon>
    </lineage>
</organism>
<reference evidence="4" key="1">
    <citation type="journal article" date="2019" name="Int. J. Syst. Evol. Microbiol.">
        <title>The Global Catalogue of Microorganisms (GCM) 10K type strain sequencing project: providing services to taxonomists for standard genome sequencing and annotation.</title>
        <authorList>
            <consortium name="The Broad Institute Genomics Platform"/>
            <consortium name="The Broad Institute Genome Sequencing Center for Infectious Disease"/>
            <person name="Wu L."/>
            <person name="Ma J."/>
        </authorList>
    </citation>
    <scope>NUCLEOTIDE SEQUENCE [LARGE SCALE GENOMIC DNA]</scope>
    <source>
        <strain evidence="4">CGMCC 4.1641</strain>
    </source>
</reference>
<dbReference type="RefSeq" id="WP_204606058.1">
    <property type="nucleotide sequence ID" value="NZ_JBHSED010000006.1"/>
</dbReference>
<evidence type="ECO:0000256" key="1">
    <source>
        <dbReference type="SAM" id="MobiDB-lite"/>
    </source>
</evidence>
<feature type="compositionally biased region" description="Low complexity" evidence="1">
    <location>
        <begin position="30"/>
        <end position="61"/>
    </location>
</feature>
<proteinExistence type="predicted"/>
<feature type="region of interest" description="Disordered" evidence="1">
    <location>
        <begin position="19"/>
        <end position="62"/>
    </location>
</feature>
<dbReference type="EMBL" id="JBHSED010000006">
    <property type="protein sequence ID" value="MFC4302998.1"/>
    <property type="molecule type" value="Genomic_DNA"/>
</dbReference>
<evidence type="ECO:0000313" key="4">
    <source>
        <dbReference type="Proteomes" id="UP001595755"/>
    </source>
</evidence>
<keyword evidence="2" id="KW-0732">Signal</keyword>
<feature type="signal peptide" evidence="2">
    <location>
        <begin position="1"/>
        <end position="22"/>
    </location>
</feature>
<feature type="chain" id="PRO_5045456193" description="Antigen I/II N-terminal domain-containing protein" evidence="2">
    <location>
        <begin position="23"/>
        <end position="220"/>
    </location>
</feature>
<gene>
    <name evidence="3" type="ORF">ACFO1S_06010</name>
</gene>
<evidence type="ECO:0000313" key="3">
    <source>
        <dbReference type="EMBL" id="MFC4302998.1"/>
    </source>
</evidence>